<dbReference type="AlphaFoldDB" id="L5K131"/>
<proteinExistence type="predicted"/>
<evidence type="ECO:0000313" key="3">
    <source>
        <dbReference type="Proteomes" id="UP000010552"/>
    </source>
</evidence>
<keyword evidence="3" id="KW-1185">Reference proteome</keyword>
<dbReference type="InParanoid" id="L5K131"/>
<evidence type="ECO:0000313" key="2">
    <source>
        <dbReference type="EMBL" id="ELK04446.1"/>
    </source>
</evidence>
<accession>L5K131</accession>
<name>L5K131_PTEAL</name>
<gene>
    <name evidence="2" type="ORF">PAL_GLEAN10024806</name>
</gene>
<feature type="region of interest" description="Disordered" evidence="1">
    <location>
        <begin position="49"/>
        <end position="80"/>
    </location>
</feature>
<protein>
    <submittedName>
        <fullName evidence="2">Uncharacterized protein</fullName>
    </submittedName>
</protein>
<evidence type="ECO:0000256" key="1">
    <source>
        <dbReference type="SAM" id="MobiDB-lite"/>
    </source>
</evidence>
<sequence>MLLKSAQPPLGCALVLVAWGWFLGLSRVESGSLLTPVLDRDPHRIWDRAGPSLTQPASPTPGCVQSPGGCGQHSRAVGTI</sequence>
<reference evidence="3" key="1">
    <citation type="journal article" date="2013" name="Science">
        <title>Comparative analysis of bat genomes provides insight into the evolution of flight and immunity.</title>
        <authorList>
            <person name="Zhang G."/>
            <person name="Cowled C."/>
            <person name="Shi Z."/>
            <person name="Huang Z."/>
            <person name="Bishop-Lilly K.A."/>
            <person name="Fang X."/>
            <person name="Wynne J.W."/>
            <person name="Xiong Z."/>
            <person name="Baker M.L."/>
            <person name="Zhao W."/>
            <person name="Tachedjian M."/>
            <person name="Zhu Y."/>
            <person name="Zhou P."/>
            <person name="Jiang X."/>
            <person name="Ng J."/>
            <person name="Yang L."/>
            <person name="Wu L."/>
            <person name="Xiao J."/>
            <person name="Feng Y."/>
            <person name="Chen Y."/>
            <person name="Sun X."/>
            <person name="Zhang Y."/>
            <person name="Marsh G.A."/>
            <person name="Crameri G."/>
            <person name="Broder C.C."/>
            <person name="Frey K.G."/>
            <person name="Wang L.F."/>
            <person name="Wang J."/>
        </authorList>
    </citation>
    <scope>NUCLEOTIDE SEQUENCE [LARGE SCALE GENOMIC DNA]</scope>
</reference>
<dbReference type="Proteomes" id="UP000010552">
    <property type="component" value="Unassembled WGS sequence"/>
</dbReference>
<dbReference type="EMBL" id="KB031072">
    <property type="protein sequence ID" value="ELK04446.1"/>
    <property type="molecule type" value="Genomic_DNA"/>
</dbReference>
<organism evidence="2 3">
    <name type="scientific">Pteropus alecto</name>
    <name type="common">Black flying fox</name>
    <dbReference type="NCBI Taxonomy" id="9402"/>
    <lineage>
        <taxon>Eukaryota</taxon>
        <taxon>Metazoa</taxon>
        <taxon>Chordata</taxon>
        <taxon>Craniata</taxon>
        <taxon>Vertebrata</taxon>
        <taxon>Euteleostomi</taxon>
        <taxon>Mammalia</taxon>
        <taxon>Eutheria</taxon>
        <taxon>Laurasiatheria</taxon>
        <taxon>Chiroptera</taxon>
        <taxon>Yinpterochiroptera</taxon>
        <taxon>Pteropodoidea</taxon>
        <taxon>Pteropodidae</taxon>
        <taxon>Pteropodinae</taxon>
        <taxon>Pteropus</taxon>
    </lineage>
</organism>